<evidence type="ECO:0000313" key="6">
    <source>
        <dbReference type="Proteomes" id="UP000010366"/>
    </source>
</evidence>
<dbReference type="InterPro" id="IPR017972">
    <property type="entry name" value="Cyt_P450_CS"/>
</dbReference>
<evidence type="ECO:0000256" key="1">
    <source>
        <dbReference type="ARBA" id="ARBA00001971"/>
    </source>
</evidence>
<proteinExistence type="inferred from homology"/>
<keyword evidence="3 4" id="KW-0479">Metal-binding</keyword>
<dbReference type="InterPro" id="IPR050121">
    <property type="entry name" value="Cytochrome_P450_monoxygenase"/>
</dbReference>
<dbReference type="PRINTS" id="PR00385">
    <property type="entry name" value="P450"/>
</dbReference>
<dbReference type="Gene3D" id="1.10.630.10">
    <property type="entry name" value="Cytochrome P450"/>
    <property type="match status" value="1"/>
</dbReference>
<dbReference type="STRING" id="1173020.Cha6605_2120"/>
<feature type="binding site" description="axial binding residue" evidence="3">
    <location>
        <position position="401"/>
    </location>
    <ligand>
        <name>heme</name>
        <dbReference type="ChEBI" id="CHEBI:30413"/>
    </ligand>
    <ligandPart>
        <name>Fe</name>
        <dbReference type="ChEBI" id="CHEBI:18248"/>
    </ligandPart>
</feature>
<dbReference type="Proteomes" id="UP000010366">
    <property type="component" value="Chromosome"/>
</dbReference>
<comment type="cofactor">
    <cofactor evidence="1 3">
        <name>heme</name>
        <dbReference type="ChEBI" id="CHEBI:30413"/>
    </cofactor>
</comment>
<dbReference type="Pfam" id="PF00067">
    <property type="entry name" value="p450"/>
    <property type="match status" value="1"/>
</dbReference>
<sequence>MYWESIMQLPLGPQTPAFVQLTRWIFSPMSFMDECVRRFGDMYTVNLGKNNPNLVFVSNPQALQQMLTQDTRADFHAPGDRNGLLKTLLGDNSVICLSGSQHQRQRQLMMPPFHSDRMRTYSQVINQVTTETLARVQIGQTFDVRKTTQAITLRVIMQAVFGLNRGERAERLAHLLSQLLDRSGSPLSVSMLYFPILQQEWGGISPWAIQMRVQRAVDALIYAEIAERRTHPDSSRTDILSLLMAAQDEAGESMTDVELRDELMTLLVAGHETTATALAWALYWLHKLPAVRDKLVAELDGLGAEPDVNAIIKAPYLEAVCNETLRIYPVGMLTLPRVSLKSVTLAGREIPPETTILGSIYSTHQRADLYPQPQEFRPERFLERKFSTFEFLPFGSGARRCIGSAFAMMELKLALAKILSRWELELVDKRDIHPKRRGLVTAPERPIQLLVKSQRSASDLHPAQAIDRGAFA</sequence>
<dbReference type="GO" id="GO:0020037">
    <property type="term" value="F:heme binding"/>
    <property type="evidence" value="ECO:0007669"/>
    <property type="project" value="InterPro"/>
</dbReference>
<dbReference type="CDD" id="cd11053">
    <property type="entry name" value="CYP110-like"/>
    <property type="match status" value="1"/>
</dbReference>
<dbReference type="eggNOG" id="COG2124">
    <property type="taxonomic scope" value="Bacteria"/>
</dbReference>
<keyword evidence="4" id="KW-0503">Monooxygenase</keyword>
<reference evidence="5 6" key="1">
    <citation type="submission" date="2012-05" db="EMBL/GenBank/DDBJ databases">
        <title>Finished chromosome of genome of Chamaesiphon sp. PCC 6605.</title>
        <authorList>
            <consortium name="US DOE Joint Genome Institute"/>
            <person name="Gugger M."/>
            <person name="Coursin T."/>
            <person name="Rippka R."/>
            <person name="Tandeau De Marsac N."/>
            <person name="Huntemann M."/>
            <person name="Wei C.-L."/>
            <person name="Han J."/>
            <person name="Detter J.C."/>
            <person name="Han C."/>
            <person name="Tapia R."/>
            <person name="Chen A."/>
            <person name="Kyrpides N."/>
            <person name="Mavromatis K."/>
            <person name="Markowitz V."/>
            <person name="Szeto E."/>
            <person name="Ivanova N."/>
            <person name="Pagani I."/>
            <person name="Pati A."/>
            <person name="Goodwin L."/>
            <person name="Nordberg H.P."/>
            <person name="Cantor M.N."/>
            <person name="Hua S.X."/>
            <person name="Woyke T."/>
            <person name="Kerfeld C.A."/>
        </authorList>
    </citation>
    <scope>NUCLEOTIDE SEQUENCE [LARGE SCALE GENOMIC DNA]</scope>
    <source>
        <strain evidence="6">ATCC 27169 / PCC 6605</strain>
    </source>
</reference>
<name>K9UFK6_CHAP6</name>
<gene>
    <name evidence="5" type="ORF">Cha6605_2120</name>
</gene>
<dbReference type="InterPro" id="IPR036396">
    <property type="entry name" value="Cyt_P450_sf"/>
</dbReference>
<evidence type="ECO:0000256" key="2">
    <source>
        <dbReference type="ARBA" id="ARBA00010617"/>
    </source>
</evidence>
<dbReference type="PRINTS" id="PR00463">
    <property type="entry name" value="EP450I"/>
</dbReference>
<keyword evidence="3 4" id="KW-0349">Heme</keyword>
<keyword evidence="3 4" id="KW-0408">Iron</keyword>
<dbReference type="PATRIC" id="fig|1173020.3.peg.2407"/>
<dbReference type="InterPro" id="IPR001128">
    <property type="entry name" value="Cyt_P450"/>
</dbReference>
<accession>K9UFK6</accession>
<protein>
    <submittedName>
        <fullName evidence="5">Cytochrome P450</fullName>
    </submittedName>
</protein>
<dbReference type="PANTHER" id="PTHR24305:SF166">
    <property type="entry name" value="CYTOCHROME P450 12A4, MITOCHONDRIAL-RELATED"/>
    <property type="match status" value="1"/>
</dbReference>
<dbReference type="PROSITE" id="PS00086">
    <property type="entry name" value="CYTOCHROME_P450"/>
    <property type="match status" value="1"/>
</dbReference>
<dbReference type="HOGENOM" id="CLU_001570_5_1_3"/>
<organism evidence="5 6">
    <name type="scientific">Chamaesiphon minutus (strain ATCC 27169 / PCC 6605)</name>
    <dbReference type="NCBI Taxonomy" id="1173020"/>
    <lineage>
        <taxon>Bacteria</taxon>
        <taxon>Bacillati</taxon>
        <taxon>Cyanobacteriota</taxon>
        <taxon>Cyanophyceae</taxon>
        <taxon>Gomontiellales</taxon>
        <taxon>Chamaesiphonaceae</taxon>
        <taxon>Chamaesiphon</taxon>
    </lineage>
</organism>
<dbReference type="GO" id="GO:0016705">
    <property type="term" value="F:oxidoreductase activity, acting on paired donors, with incorporation or reduction of molecular oxygen"/>
    <property type="evidence" value="ECO:0007669"/>
    <property type="project" value="InterPro"/>
</dbReference>
<evidence type="ECO:0000256" key="4">
    <source>
        <dbReference type="RuleBase" id="RU000461"/>
    </source>
</evidence>
<dbReference type="AlphaFoldDB" id="K9UFK6"/>
<evidence type="ECO:0000256" key="3">
    <source>
        <dbReference type="PIRSR" id="PIRSR602401-1"/>
    </source>
</evidence>
<dbReference type="GO" id="GO:0005506">
    <property type="term" value="F:iron ion binding"/>
    <property type="evidence" value="ECO:0007669"/>
    <property type="project" value="InterPro"/>
</dbReference>
<dbReference type="InterPro" id="IPR002401">
    <property type="entry name" value="Cyt_P450_E_grp-I"/>
</dbReference>
<dbReference type="KEGG" id="cmp:Cha6605_2120"/>
<dbReference type="SUPFAM" id="SSF48264">
    <property type="entry name" value="Cytochrome P450"/>
    <property type="match status" value="1"/>
</dbReference>
<evidence type="ECO:0000313" key="5">
    <source>
        <dbReference type="EMBL" id="AFY93206.1"/>
    </source>
</evidence>
<keyword evidence="6" id="KW-1185">Reference proteome</keyword>
<dbReference type="GO" id="GO:0004497">
    <property type="term" value="F:monooxygenase activity"/>
    <property type="evidence" value="ECO:0007669"/>
    <property type="project" value="UniProtKB-KW"/>
</dbReference>
<keyword evidence="4" id="KW-0560">Oxidoreductase</keyword>
<dbReference type="EMBL" id="CP003600">
    <property type="protein sequence ID" value="AFY93206.1"/>
    <property type="molecule type" value="Genomic_DNA"/>
</dbReference>
<comment type="similarity">
    <text evidence="2 4">Belongs to the cytochrome P450 family.</text>
</comment>
<dbReference type="PANTHER" id="PTHR24305">
    <property type="entry name" value="CYTOCHROME P450"/>
    <property type="match status" value="1"/>
</dbReference>